<evidence type="ECO:0008006" key="4">
    <source>
        <dbReference type="Google" id="ProtNLM"/>
    </source>
</evidence>
<protein>
    <recommendedName>
        <fullName evidence="4">DUF3304 domain-containing protein</fullName>
    </recommendedName>
</protein>
<dbReference type="PROSITE" id="PS51257">
    <property type="entry name" value="PROKAR_LIPOPROTEIN"/>
    <property type="match status" value="1"/>
</dbReference>
<dbReference type="Pfam" id="PF11745">
    <property type="entry name" value="DUF3304"/>
    <property type="match status" value="1"/>
</dbReference>
<dbReference type="InterPro" id="IPR021733">
    <property type="entry name" value="DUF3304"/>
</dbReference>
<dbReference type="AlphaFoldDB" id="A0ABD6VL70"/>
<feature type="signal peptide" evidence="1">
    <location>
        <begin position="1"/>
        <end position="26"/>
    </location>
</feature>
<dbReference type="RefSeq" id="WP_103163030.1">
    <property type="nucleotide sequence ID" value="NZ_MTAH01000032.1"/>
</dbReference>
<evidence type="ECO:0000313" key="3">
    <source>
        <dbReference type="Proteomes" id="UP000237274"/>
    </source>
</evidence>
<dbReference type="EMBL" id="MTAO01000030">
    <property type="protein sequence ID" value="POE22236.1"/>
    <property type="molecule type" value="Genomic_DNA"/>
</dbReference>
<evidence type="ECO:0000256" key="1">
    <source>
        <dbReference type="SAM" id="SignalP"/>
    </source>
</evidence>
<evidence type="ECO:0000313" key="2">
    <source>
        <dbReference type="EMBL" id="POE22236.1"/>
    </source>
</evidence>
<proteinExistence type="predicted"/>
<sequence>MKHLLLSPLLAGLLLLTGCSQPAAQAAGGGGGGTIDAINHTKWAINHFSVDNQSGIDIIGPFQGGGGGCCYSVPARWTPGMTVRIDWESGEASTEGFPGFADYEKYKAWEKKMSAQNRQHSKTVPLPDYNGQDVCGITVHFLPCDDVKVTTSCWSPRNANYPIKEPIRMKEPKVCPG</sequence>
<gene>
    <name evidence="2" type="ORF">BV926_22300</name>
</gene>
<name>A0ABD6VL70_9GAMM</name>
<accession>A0ABD6VL70</accession>
<feature type="chain" id="PRO_5044808268" description="DUF3304 domain-containing protein" evidence="1">
    <location>
        <begin position="27"/>
        <end position="177"/>
    </location>
</feature>
<organism evidence="2 3">
    <name type="scientific">Pectobacterium odoriferum</name>
    <dbReference type="NCBI Taxonomy" id="78398"/>
    <lineage>
        <taxon>Bacteria</taxon>
        <taxon>Pseudomonadati</taxon>
        <taxon>Pseudomonadota</taxon>
        <taxon>Gammaproteobacteria</taxon>
        <taxon>Enterobacterales</taxon>
        <taxon>Pectobacteriaceae</taxon>
        <taxon>Pectobacterium</taxon>
    </lineage>
</organism>
<keyword evidence="1" id="KW-0732">Signal</keyword>
<dbReference type="Proteomes" id="UP000237274">
    <property type="component" value="Unassembled WGS sequence"/>
</dbReference>
<reference evidence="2 3" key="1">
    <citation type="submission" date="2017-01" db="EMBL/GenBank/DDBJ databases">
        <title>Comparative Genomics of 38 Pectobacterium strains comprising three species revealed the characteristics of Pectobacterium carotovorum.</title>
        <authorList>
            <person name="Xie H."/>
            <person name="Ma Y."/>
            <person name="Li X."/>
        </authorList>
    </citation>
    <scope>NUCLEOTIDE SEQUENCE [LARGE SCALE GENOMIC DNA]</scope>
    <source>
        <strain evidence="2 3">Q142</strain>
    </source>
</reference>
<comment type="caution">
    <text evidence="2">The sequence shown here is derived from an EMBL/GenBank/DDBJ whole genome shotgun (WGS) entry which is preliminary data.</text>
</comment>